<dbReference type="Proteomes" id="UP000193685">
    <property type="component" value="Unassembled WGS sequence"/>
</dbReference>
<comment type="caution">
    <text evidence="1">The sequence shown here is derived from an EMBL/GenBank/DDBJ whole genome shotgun (WGS) entry which is preliminary data.</text>
</comment>
<proteinExistence type="predicted"/>
<evidence type="ECO:0000313" key="2">
    <source>
        <dbReference type="Proteomes" id="UP000193685"/>
    </source>
</evidence>
<dbReference type="RefSeq" id="XP_040723609.1">
    <property type="nucleotide sequence ID" value="XM_040872569.1"/>
</dbReference>
<dbReference type="EMBL" id="MCFI01000016">
    <property type="protein sequence ID" value="ORY78977.1"/>
    <property type="molecule type" value="Genomic_DNA"/>
</dbReference>
<evidence type="ECO:0000313" key="1">
    <source>
        <dbReference type="EMBL" id="ORY78977.1"/>
    </source>
</evidence>
<organism evidence="1 2">
    <name type="scientific">Protomyces lactucae-debilis</name>
    <dbReference type="NCBI Taxonomy" id="2754530"/>
    <lineage>
        <taxon>Eukaryota</taxon>
        <taxon>Fungi</taxon>
        <taxon>Dikarya</taxon>
        <taxon>Ascomycota</taxon>
        <taxon>Taphrinomycotina</taxon>
        <taxon>Taphrinomycetes</taxon>
        <taxon>Taphrinales</taxon>
        <taxon>Protomycetaceae</taxon>
        <taxon>Protomyces</taxon>
    </lineage>
</organism>
<name>A0A1Y2F5P6_PROLT</name>
<sequence length="253" mass="27573">MVWSWLSTGSKSHGDMSVQTLRCQGLLICSNPLCAVPQRVIARSRTTKFEAQVSKACGKCQSSMNHIQCAARRRQSFRFDGQQKVLVELEGRHSHAVPPNTVMKEDEKAQLLAMLQANPGKSATQLKFNAGTCPESGKTLSALSIHPGLGNRNVLRYQARKLDPGGMFGGSHGGNSFLRELVNLTEAFPATFVEGSCFFRPTRCVVIQSPDMKEAVFAGCSIENNQGGYISDAAHGFFRDALLMVTCAFVPIM</sequence>
<accession>A0A1Y2F5P6</accession>
<dbReference type="STRING" id="56484.A0A1Y2F5P6"/>
<gene>
    <name evidence="1" type="ORF">BCR37DRAFT_99819</name>
</gene>
<reference evidence="1 2" key="1">
    <citation type="submission" date="2016-07" db="EMBL/GenBank/DDBJ databases">
        <title>Pervasive Adenine N6-methylation of Active Genes in Fungi.</title>
        <authorList>
            <consortium name="DOE Joint Genome Institute"/>
            <person name="Mondo S.J."/>
            <person name="Dannebaum R.O."/>
            <person name="Kuo R.C."/>
            <person name="Labutti K."/>
            <person name="Haridas S."/>
            <person name="Kuo A."/>
            <person name="Salamov A."/>
            <person name="Ahrendt S.R."/>
            <person name="Lipzen A."/>
            <person name="Sullivan W."/>
            <person name="Andreopoulos W.B."/>
            <person name="Clum A."/>
            <person name="Lindquist E."/>
            <person name="Daum C."/>
            <person name="Ramamoorthy G.K."/>
            <person name="Gryganskyi A."/>
            <person name="Culley D."/>
            <person name="Magnuson J.K."/>
            <person name="James T.Y."/>
            <person name="O'Malley M.A."/>
            <person name="Stajich J.E."/>
            <person name="Spatafora J.W."/>
            <person name="Visel A."/>
            <person name="Grigoriev I.V."/>
        </authorList>
    </citation>
    <scope>NUCLEOTIDE SEQUENCE [LARGE SCALE GENOMIC DNA]</scope>
    <source>
        <strain evidence="1 2">12-1054</strain>
    </source>
</reference>
<protein>
    <submittedName>
        <fullName evidence="1">Uncharacterized protein</fullName>
    </submittedName>
</protein>
<dbReference type="OrthoDB" id="3046222at2759"/>
<keyword evidence="2" id="KW-1185">Reference proteome</keyword>
<dbReference type="GeneID" id="63789168"/>
<dbReference type="AlphaFoldDB" id="A0A1Y2F5P6"/>